<evidence type="ECO:0000256" key="1">
    <source>
        <dbReference type="SAM" id="MobiDB-lite"/>
    </source>
</evidence>
<evidence type="ECO:0000313" key="3">
    <source>
        <dbReference type="Proteomes" id="UP001194468"/>
    </source>
</evidence>
<accession>A0AAD4BYF9</accession>
<reference evidence="2" key="1">
    <citation type="submission" date="2019-10" db="EMBL/GenBank/DDBJ databases">
        <authorList>
            <consortium name="DOE Joint Genome Institute"/>
            <person name="Kuo A."/>
            <person name="Miyauchi S."/>
            <person name="Kiss E."/>
            <person name="Drula E."/>
            <person name="Kohler A."/>
            <person name="Sanchez-Garcia M."/>
            <person name="Andreopoulos B."/>
            <person name="Barry K.W."/>
            <person name="Bonito G."/>
            <person name="Buee M."/>
            <person name="Carver A."/>
            <person name="Chen C."/>
            <person name="Cichocki N."/>
            <person name="Clum A."/>
            <person name="Culley D."/>
            <person name="Crous P.W."/>
            <person name="Fauchery L."/>
            <person name="Girlanda M."/>
            <person name="Hayes R."/>
            <person name="Keri Z."/>
            <person name="LaButti K."/>
            <person name="Lipzen A."/>
            <person name="Lombard V."/>
            <person name="Magnuson J."/>
            <person name="Maillard F."/>
            <person name="Morin E."/>
            <person name="Murat C."/>
            <person name="Nolan M."/>
            <person name="Ohm R."/>
            <person name="Pangilinan J."/>
            <person name="Pereira M."/>
            <person name="Perotto S."/>
            <person name="Peter M."/>
            <person name="Riley R."/>
            <person name="Sitrit Y."/>
            <person name="Stielow B."/>
            <person name="Szollosi G."/>
            <person name="Zifcakova L."/>
            <person name="Stursova M."/>
            <person name="Spatafora J.W."/>
            <person name="Tedersoo L."/>
            <person name="Vaario L.-M."/>
            <person name="Yamada A."/>
            <person name="Yan M."/>
            <person name="Wang P."/>
            <person name="Xu J."/>
            <person name="Bruns T."/>
            <person name="Baldrian P."/>
            <person name="Vilgalys R."/>
            <person name="Henrissat B."/>
            <person name="Grigoriev I.V."/>
            <person name="Hibbett D."/>
            <person name="Nagy L.G."/>
            <person name="Martin F.M."/>
        </authorList>
    </citation>
    <scope>NUCLEOTIDE SEQUENCE</scope>
    <source>
        <strain evidence="2">BED1</strain>
    </source>
</reference>
<proteinExistence type="predicted"/>
<keyword evidence="3" id="KW-1185">Reference proteome</keyword>
<organism evidence="2 3">
    <name type="scientific">Boletus edulis BED1</name>
    <dbReference type="NCBI Taxonomy" id="1328754"/>
    <lineage>
        <taxon>Eukaryota</taxon>
        <taxon>Fungi</taxon>
        <taxon>Dikarya</taxon>
        <taxon>Basidiomycota</taxon>
        <taxon>Agaricomycotina</taxon>
        <taxon>Agaricomycetes</taxon>
        <taxon>Agaricomycetidae</taxon>
        <taxon>Boletales</taxon>
        <taxon>Boletineae</taxon>
        <taxon>Boletaceae</taxon>
        <taxon>Boletoideae</taxon>
        <taxon>Boletus</taxon>
    </lineage>
</organism>
<reference evidence="2" key="2">
    <citation type="journal article" date="2020" name="Nat. Commun.">
        <title>Large-scale genome sequencing of mycorrhizal fungi provides insights into the early evolution of symbiotic traits.</title>
        <authorList>
            <person name="Miyauchi S."/>
            <person name="Kiss E."/>
            <person name="Kuo A."/>
            <person name="Drula E."/>
            <person name="Kohler A."/>
            <person name="Sanchez-Garcia M."/>
            <person name="Morin E."/>
            <person name="Andreopoulos B."/>
            <person name="Barry K.W."/>
            <person name="Bonito G."/>
            <person name="Buee M."/>
            <person name="Carver A."/>
            <person name="Chen C."/>
            <person name="Cichocki N."/>
            <person name="Clum A."/>
            <person name="Culley D."/>
            <person name="Crous P.W."/>
            <person name="Fauchery L."/>
            <person name="Girlanda M."/>
            <person name="Hayes R.D."/>
            <person name="Keri Z."/>
            <person name="LaButti K."/>
            <person name="Lipzen A."/>
            <person name="Lombard V."/>
            <person name="Magnuson J."/>
            <person name="Maillard F."/>
            <person name="Murat C."/>
            <person name="Nolan M."/>
            <person name="Ohm R.A."/>
            <person name="Pangilinan J."/>
            <person name="Pereira M.F."/>
            <person name="Perotto S."/>
            <person name="Peter M."/>
            <person name="Pfister S."/>
            <person name="Riley R."/>
            <person name="Sitrit Y."/>
            <person name="Stielow J.B."/>
            <person name="Szollosi G."/>
            <person name="Zifcakova L."/>
            <person name="Stursova M."/>
            <person name="Spatafora J.W."/>
            <person name="Tedersoo L."/>
            <person name="Vaario L.M."/>
            <person name="Yamada A."/>
            <person name="Yan M."/>
            <person name="Wang P."/>
            <person name="Xu J."/>
            <person name="Bruns T."/>
            <person name="Baldrian P."/>
            <person name="Vilgalys R."/>
            <person name="Dunand C."/>
            <person name="Henrissat B."/>
            <person name="Grigoriev I.V."/>
            <person name="Hibbett D."/>
            <person name="Nagy L.G."/>
            <person name="Martin F.M."/>
        </authorList>
    </citation>
    <scope>NUCLEOTIDE SEQUENCE</scope>
    <source>
        <strain evidence="2">BED1</strain>
    </source>
</reference>
<dbReference type="EMBL" id="WHUW01000008">
    <property type="protein sequence ID" value="KAF8443097.1"/>
    <property type="molecule type" value="Genomic_DNA"/>
</dbReference>
<sequence>MQVDSPPLSGLATPRASQAHFSIGPEAAAGAPHVRAASSTNERGREVMPPPGAAIQSRVNQVAADEFDDDPEDLYGPPVERRIIRILPSLAEELREQQQRVAAGKEKRRVPLAPDWILARHVNDPLWKDIPTQGRKRRKPIARKLGENGLNVNELMGCFTVQNWVREHKS</sequence>
<gene>
    <name evidence="2" type="ORF">L210DRAFT_3534822</name>
</gene>
<feature type="region of interest" description="Disordered" evidence="1">
    <location>
        <begin position="1"/>
        <end position="55"/>
    </location>
</feature>
<evidence type="ECO:0000313" key="2">
    <source>
        <dbReference type="EMBL" id="KAF8443097.1"/>
    </source>
</evidence>
<dbReference type="AlphaFoldDB" id="A0AAD4BYF9"/>
<comment type="caution">
    <text evidence="2">The sequence shown here is derived from an EMBL/GenBank/DDBJ whole genome shotgun (WGS) entry which is preliminary data.</text>
</comment>
<name>A0AAD4BYF9_BOLED</name>
<protein>
    <submittedName>
        <fullName evidence="2">Uncharacterized protein</fullName>
    </submittedName>
</protein>
<dbReference type="Proteomes" id="UP001194468">
    <property type="component" value="Unassembled WGS sequence"/>
</dbReference>